<dbReference type="GO" id="GO:0005794">
    <property type="term" value="C:Golgi apparatus"/>
    <property type="evidence" value="ECO:0007669"/>
    <property type="project" value="TreeGrafter"/>
</dbReference>
<dbReference type="HOGENOM" id="CLU_040729_15_3_1"/>
<organism evidence="6">
    <name type="scientific">Melampsora larici-populina (strain 98AG31 / pathotype 3-4-7)</name>
    <name type="common">Poplar leaf rust fungus</name>
    <dbReference type="NCBI Taxonomy" id="747676"/>
    <lineage>
        <taxon>Eukaryota</taxon>
        <taxon>Fungi</taxon>
        <taxon>Dikarya</taxon>
        <taxon>Basidiomycota</taxon>
        <taxon>Pucciniomycotina</taxon>
        <taxon>Pucciniomycetes</taxon>
        <taxon>Pucciniales</taxon>
        <taxon>Melampsoraceae</taxon>
        <taxon>Melampsora</taxon>
    </lineage>
</organism>
<dbReference type="GO" id="GO:0003924">
    <property type="term" value="F:GTPase activity"/>
    <property type="evidence" value="ECO:0007669"/>
    <property type="project" value="InterPro"/>
</dbReference>
<keyword evidence="4" id="KW-0479">Metal-binding</keyword>
<dbReference type="RefSeq" id="XP_007406468.1">
    <property type="nucleotide sequence ID" value="XM_007406406.1"/>
</dbReference>
<protein>
    <submittedName>
        <fullName evidence="5">Uncharacterized protein</fullName>
    </submittedName>
</protein>
<dbReference type="GO" id="GO:0006886">
    <property type="term" value="P:intracellular protein transport"/>
    <property type="evidence" value="ECO:0007669"/>
    <property type="project" value="TreeGrafter"/>
</dbReference>
<evidence type="ECO:0000256" key="3">
    <source>
        <dbReference type="PIRSR" id="PIRSR606689-1"/>
    </source>
</evidence>
<reference evidence="6" key="1">
    <citation type="journal article" date="2011" name="Proc. Natl. Acad. Sci. U.S.A.">
        <title>Obligate biotrophy features unraveled by the genomic analysis of rust fungi.</title>
        <authorList>
            <person name="Duplessis S."/>
            <person name="Cuomo C.A."/>
            <person name="Lin Y.-C."/>
            <person name="Aerts A."/>
            <person name="Tisserant E."/>
            <person name="Veneault-Fourrey C."/>
            <person name="Joly D.L."/>
            <person name="Hacquard S."/>
            <person name="Amselem J."/>
            <person name="Cantarel B.L."/>
            <person name="Chiu R."/>
            <person name="Coutinho P.M."/>
            <person name="Feau N."/>
            <person name="Field M."/>
            <person name="Frey P."/>
            <person name="Gelhaye E."/>
            <person name="Goldberg J."/>
            <person name="Grabherr M.G."/>
            <person name="Kodira C.D."/>
            <person name="Kohler A."/>
            <person name="Kuees U."/>
            <person name="Lindquist E.A."/>
            <person name="Lucas S.M."/>
            <person name="Mago R."/>
            <person name="Mauceli E."/>
            <person name="Morin E."/>
            <person name="Murat C."/>
            <person name="Pangilinan J.L."/>
            <person name="Park R."/>
            <person name="Pearson M."/>
            <person name="Quesneville H."/>
            <person name="Rouhier N."/>
            <person name="Sakthikumar S."/>
            <person name="Salamov A.A."/>
            <person name="Schmutz J."/>
            <person name="Selles B."/>
            <person name="Shapiro H."/>
            <person name="Tanguay P."/>
            <person name="Tuskan G.A."/>
            <person name="Henrissat B."/>
            <person name="Van de Peer Y."/>
            <person name="Rouze P."/>
            <person name="Ellis J.G."/>
            <person name="Dodds P.N."/>
            <person name="Schein J.E."/>
            <person name="Zhong S."/>
            <person name="Hamelin R.C."/>
            <person name="Grigoriev I.V."/>
            <person name="Szabo L.J."/>
            <person name="Martin F."/>
        </authorList>
    </citation>
    <scope>NUCLEOTIDE SEQUENCE [LARGE SCALE GENOMIC DNA]</scope>
    <source>
        <strain evidence="6">98AG31 / pathotype 3-4-7</strain>
    </source>
</reference>
<dbReference type="STRING" id="747676.F4RBU5"/>
<dbReference type="InterPro" id="IPR024156">
    <property type="entry name" value="Small_GTPase_ARF"/>
</dbReference>
<evidence type="ECO:0000313" key="5">
    <source>
        <dbReference type="EMBL" id="EGG10167.1"/>
    </source>
</evidence>
<evidence type="ECO:0000256" key="4">
    <source>
        <dbReference type="PIRSR" id="PIRSR606689-2"/>
    </source>
</evidence>
<feature type="binding site" evidence="3">
    <location>
        <begin position="24"/>
        <end position="31"/>
    </location>
    <ligand>
        <name>GTP</name>
        <dbReference type="ChEBI" id="CHEBI:37565"/>
    </ligand>
</feature>
<evidence type="ECO:0000256" key="1">
    <source>
        <dbReference type="ARBA" id="ARBA00022741"/>
    </source>
</evidence>
<dbReference type="AlphaFoldDB" id="F4RBU5"/>
<dbReference type="VEuPathDB" id="FungiDB:MELLADRAFT_29790"/>
<dbReference type="SUPFAM" id="SSF52540">
    <property type="entry name" value="P-loop containing nucleoside triphosphate hydrolases"/>
    <property type="match status" value="1"/>
</dbReference>
<dbReference type="GO" id="GO:0034067">
    <property type="term" value="P:protein localization to Golgi apparatus"/>
    <property type="evidence" value="ECO:0007669"/>
    <property type="project" value="TreeGrafter"/>
</dbReference>
<dbReference type="InParanoid" id="F4RBU5"/>
<dbReference type="InterPro" id="IPR027417">
    <property type="entry name" value="P-loop_NTPase"/>
</dbReference>
<keyword evidence="4" id="KW-0460">Magnesium</keyword>
<dbReference type="GO" id="GO:0005525">
    <property type="term" value="F:GTP binding"/>
    <property type="evidence" value="ECO:0007669"/>
    <property type="project" value="UniProtKB-KW"/>
</dbReference>
<feature type="binding site" evidence="3">
    <location>
        <position position="78"/>
    </location>
    <ligand>
        <name>GTP</name>
        <dbReference type="ChEBI" id="CHEBI:37565"/>
    </ligand>
</feature>
<dbReference type="KEGG" id="mlr:MELLADRAFT_29790"/>
<dbReference type="GO" id="GO:0043001">
    <property type="term" value="P:Golgi to plasma membrane protein transport"/>
    <property type="evidence" value="ECO:0007669"/>
    <property type="project" value="TreeGrafter"/>
</dbReference>
<dbReference type="Proteomes" id="UP000001072">
    <property type="component" value="Unassembled WGS sequence"/>
</dbReference>
<feature type="binding site" evidence="4">
    <location>
        <position position="56"/>
    </location>
    <ligand>
        <name>Mg(2+)</name>
        <dbReference type="ChEBI" id="CHEBI:18420"/>
    </ligand>
</feature>
<dbReference type="InterPro" id="IPR006689">
    <property type="entry name" value="Small_GTPase_ARF/SAR"/>
</dbReference>
<dbReference type="Gene3D" id="3.40.50.300">
    <property type="entry name" value="P-loop containing nucleotide triphosphate hydrolases"/>
    <property type="match status" value="1"/>
</dbReference>
<dbReference type="PANTHER" id="PTHR45909">
    <property type="entry name" value="ADP-RIBOSYLATION FACTOR-RELATED PROTEIN 1"/>
    <property type="match status" value="1"/>
</dbReference>
<accession>F4RBU5</accession>
<keyword evidence="2 3" id="KW-0342">GTP-binding</keyword>
<dbReference type="eggNOG" id="KOG0076">
    <property type="taxonomic scope" value="Eukaryota"/>
</dbReference>
<dbReference type="Pfam" id="PF00025">
    <property type="entry name" value="Arf"/>
    <property type="match status" value="1"/>
</dbReference>
<feature type="binding site" evidence="4">
    <location>
        <position position="31"/>
    </location>
    <ligand>
        <name>Mg(2+)</name>
        <dbReference type="ChEBI" id="CHEBI:18420"/>
    </ligand>
</feature>
<dbReference type="EMBL" id="GL883095">
    <property type="protein sequence ID" value="EGG10167.1"/>
    <property type="molecule type" value="Genomic_DNA"/>
</dbReference>
<proteinExistence type="predicted"/>
<sequence length="104" mass="12002">MYRLLSGLYQHLTRKEEYNIIILGLDQSGKTTLLEKIKTIYNPNQPGLKPHQISKTIGQNIGKILISSSFLQFIDLGGSKEIRMIWEKYFKEIDGLCWVLDSND</sequence>
<gene>
    <name evidence="5" type="ORF">MELLADRAFT_29790</name>
</gene>
<feature type="non-terminal residue" evidence="5">
    <location>
        <position position="104"/>
    </location>
</feature>
<name>F4RBU5_MELLP</name>
<evidence type="ECO:0000256" key="2">
    <source>
        <dbReference type="ARBA" id="ARBA00023134"/>
    </source>
</evidence>
<dbReference type="GO" id="GO:0046872">
    <property type="term" value="F:metal ion binding"/>
    <property type="evidence" value="ECO:0007669"/>
    <property type="project" value="UniProtKB-KW"/>
</dbReference>
<dbReference type="PANTHER" id="PTHR45909:SF1">
    <property type="entry name" value="ADP-RIBOSYLATION FACTOR-RELATED PROTEIN 1"/>
    <property type="match status" value="1"/>
</dbReference>
<keyword evidence="6" id="KW-1185">Reference proteome</keyword>
<dbReference type="GeneID" id="18927075"/>
<dbReference type="OrthoDB" id="414781at2759"/>
<keyword evidence="1 3" id="KW-0547">Nucleotide-binding</keyword>
<evidence type="ECO:0000313" key="6">
    <source>
        <dbReference type="Proteomes" id="UP000001072"/>
    </source>
</evidence>